<reference evidence="4" key="1">
    <citation type="journal article" date="2013" name="Science">
        <title>The Amborella genome and the evolution of flowering plants.</title>
        <authorList>
            <consortium name="Amborella Genome Project"/>
        </authorList>
    </citation>
    <scope>NUCLEOTIDE SEQUENCE [LARGE SCALE GENOMIC DNA]</scope>
</reference>
<evidence type="ECO:0008006" key="5">
    <source>
        <dbReference type="Google" id="ProtNLM"/>
    </source>
</evidence>
<organism evidence="3 4">
    <name type="scientific">Amborella trichopoda</name>
    <dbReference type="NCBI Taxonomy" id="13333"/>
    <lineage>
        <taxon>Eukaryota</taxon>
        <taxon>Viridiplantae</taxon>
        <taxon>Streptophyta</taxon>
        <taxon>Embryophyta</taxon>
        <taxon>Tracheophyta</taxon>
        <taxon>Spermatophyta</taxon>
        <taxon>Magnoliopsida</taxon>
        <taxon>Amborellales</taxon>
        <taxon>Amborellaceae</taxon>
        <taxon>Amborella</taxon>
    </lineage>
</organism>
<feature type="repeat" description="PPR" evidence="2">
    <location>
        <begin position="163"/>
        <end position="193"/>
    </location>
</feature>
<dbReference type="InterPro" id="IPR046960">
    <property type="entry name" value="PPR_At4g14850-like_plant"/>
</dbReference>
<dbReference type="EMBL" id="KI392567">
    <property type="protein sequence ID" value="ERN13826.1"/>
    <property type="molecule type" value="Genomic_DNA"/>
</dbReference>
<gene>
    <name evidence="3" type="ORF">AMTR_s00049p00220350</name>
</gene>
<evidence type="ECO:0000256" key="2">
    <source>
        <dbReference type="PROSITE-ProRule" id="PRU00708"/>
    </source>
</evidence>
<dbReference type="eggNOG" id="KOG4197">
    <property type="taxonomic scope" value="Eukaryota"/>
</dbReference>
<feature type="repeat" description="PPR" evidence="2">
    <location>
        <begin position="194"/>
        <end position="228"/>
    </location>
</feature>
<protein>
    <recommendedName>
        <fullName evidence="5">Pentacotripeptide-repeat region of PRORP domain-containing protein</fullName>
    </recommendedName>
</protein>
<dbReference type="PANTHER" id="PTHR24015:SF1938">
    <property type="entry name" value="OS11G0158300 PROTEIN"/>
    <property type="match status" value="1"/>
</dbReference>
<dbReference type="Gene3D" id="1.25.40.10">
    <property type="entry name" value="Tetratricopeptide repeat domain"/>
    <property type="match status" value="1"/>
</dbReference>
<evidence type="ECO:0000313" key="4">
    <source>
        <dbReference type="Proteomes" id="UP000017836"/>
    </source>
</evidence>
<dbReference type="AlphaFoldDB" id="W1Q0C1"/>
<dbReference type="GO" id="GO:0009451">
    <property type="term" value="P:RNA modification"/>
    <property type="evidence" value="ECO:0007669"/>
    <property type="project" value="InterPro"/>
</dbReference>
<sequence>MAVSFSLYLNQTLPNAQPTSNAKPISSSRLQNPKALLNQCKTIRDLQQVHTTIIKTHSHDPPLFENFLELCSFSLNNGFPYAQLVFSRAENLRASSYNIMIRAYTSRRAPREALSVFKEMCEKDIQPDEYTFPCILKACSQACALREGMAVHAQILKNGESSNAFVRNTLVHMYGKCGDLTVARKLFDEMTDRSIIAWNSMFAVYSKSGKSKEVVRLFQSMREDRVRPDEVTMICVLTACGRLGALELGKWIHGYLMENGFLLSRNLMTAIVDMYAKCEWVEDNHVGTQIEECSQQ</sequence>
<name>W1Q0C1_AMBTC</name>
<dbReference type="InterPro" id="IPR002885">
    <property type="entry name" value="PPR_rpt"/>
</dbReference>
<keyword evidence="1" id="KW-0677">Repeat</keyword>
<dbReference type="Pfam" id="PF13041">
    <property type="entry name" value="PPR_2"/>
    <property type="match status" value="2"/>
</dbReference>
<evidence type="ECO:0000256" key="1">
    <source>
        <dbReference type="ARBA" id="ARBA00022737"/>
    </source>
</evidence>
<keyword evidence="4" id="KW-1185">Reference proteome</keyword>
<dbReference type="HOGENOM" id="CLU_002706_0_3_1"/>
<proteinExistence type="predicted"/>
<dbReference type="OMA" id="LNSCERE"/>
<dbReference type="NCBIfam" id="TIGR00756">
    <property type="entry name" value="PPR"/>
    <property type="match status" value="3"/>
</dbReference>
<dbReference type="PANTHER" id="PTHR24015">
    <property type="entry name" value="OS07G0578800 PROTEIN-RELATED"/>
    <property type="match status" value="1"/>
</dbReference>
<feature type="repeat" description="PPR" evidence="2">
    <location>
        <begin position="93"/>
        <end position="127"/>
    </location>
</feature>
<evidence type="ECO:0000313" key="3">
    <source>
        <dbReference type="EMBL" id="ERN13826.1"/>
    </source>
</evidence>
<dbReference type="InterPro" id="IPR011990">
    <property type="entry name" value="TPR-like_helical_dom_sf"/>
</dbReference>
<accession>W1Q0C1</accession>
<dbReference type="Gramene" id="ERN13826">
    <property type="protein sequence ID" value="ERN13826"/>
    <property type="gene ID" value="AMTR_s00049p00220350"/>
</dbReference>
<dbReference type="GO" id="GO:0003723">
    <property type="term" value="F:RNA binding"/>
    <property type="evidence" value="ECO:0007669"/>
    <property type="project" value="InterPro"/>
</dbReference>
<dbReference type="FunFam" id="1.25.40.10:FF:000427">
    <property type="entry name" value="Pentatricopeptide repeat-containing protein chloroplastic"/>
    <property type="match status" value="1"/>
</dbReference>
<dbReference type="Proteomes" id="UP000017836">
    <property type="component" value="Unassembled WGS sequence"/>
</dbReference>
<dbReference type="PROSITE" id="PS51375">
    <property type="entry name" value="PPR"/>
    <property type="match status" value="3"/>
</dbReference>